<dbReference type="GeneID" id="8317105"/>
<evidence type="ECO:0000313" key="2">
    <source>
        <dbReference type="EMBL" id="CAP86361.1"/>
    </source>
</evidence>
<feature type="region of interest" description="Disordered" evidence="1">
    <location>
        <begin position="327"/>
        <end position="353"/>
    </location>
</feature>
<protein>
    <submittedName>
        <fullName evidence="2">Pc20g10320 protein</fullName>
    </submittedName>
</protein>
<feature type="compositionally biased region" description="Polar residues" evidence="1">
    <location>
        <begin position="335"/>
        <end position="350"/>
    </location>
</feature>
<dbReference type="EMBL" id="AM920435">
    <property type="protein sequence ID" value="CAP86361.1"/>
    <property type="molecule type" value="Genomic_DNA"/>
</dbReference>
<dbReference type="OrthoDB" id="4207132at2759"/>
<gene>
    <name evidence="2" type="ORF">Pc20g10320</name>
    <name evidence="2" type="ORF">PCH_Pc20g10320</name>
</gene>
<keyword evidence="3" id="KW-1185">Reference proteome</keyword>
<accession>B6HFN1</accession>
<dbReference type="HOGENOM" id="CLU_508151_0_0_1"/>
<dbReference type="eggNOG" id="ENOG502RCWD">
    <property type="taxonomic scope" value="Eukaryota"/>
</dbReference>
<dbReference type="KEGG" id="pcs:N7525_009423"/>
<dbReference type="OMA" id="TEMDDAN"/>
<sequence length="536" mass="60698">MSSSFSTWFLKGINPGSVITLNQPFSSQWKILEKLNEHEFQVNKEENNDYGFCSFASAKFQCCDPKQRSKEAFMRIYIQVPHRKTEMDDANTRGQQATTFTPPELLAYQDLTQKHSINTPKLIGYKTDTQDRSGLVPGGFIIWLVWEIVPGRRLGDSNGAGPFWALESDERERVRTEFVKALPKLVENGWFPTVSGASSLVWHRDTETLYFVGRFSKTGKRKRPIEFAEWIATFELAKPVPPVRWGDDDWDKDTSRWECSTFQPWKVGNVYVICTKPNEMSTGRTIIPQSIGEDGIEPGAETREFLSFCPPEMQPSRRIIAQRGPNDWQDIASPENDSSTHQPSGESSTLIPDPTAALGFTGSIGRGYQNVVKGKARIYMDSFPGPDNTGANAVHSRLKQLLTGKKCHEEVLVYLNDNLDYRLAAMQLASRYVSFLELQFPDGLTFDTEAWCNDLALKAVNDDCSTDAQSKLEKYKQVRGYIMDTDLFGRPMVGQGFWYTKPTEYLAIALVESSSLSIDDICDTIDRLVRRKAHIH</sequence>
<organism evidence="2 3">
    <name type="scientific">Penicillium rubens (strain ATCC 28089 / DSM 1075 / NRRL 1951 / Wisconsin 54-1255)</name>
    <name type="common">Penicillium chrysogenum</name>
    <dbReference type="NCBI Taxonomy" id="500485"/>
    <lineage>
        <taxon>Eukaryota</taxon>
        <taxon>Fungi</taxon>
        <taxon>Dikarya</taxon>
        <taxon>Ascomycota</taxon>
        <taxon>Pezizomycotina</taxon>
        <taxon>Eurotiomycetes</taxon>
        <taxon>Eurotiomycetidae</taxon>
        <taxon>Eurotiales</taxon>
        <taxon>Aspergillaceae</taxon>
        <taxon>Penicillium</taxon>
        <taxon>Penicillium chrysogenum species complex</taxon>
    </lineage>
</organism>
<proteinExistence type="predicted"/>
<name>B6HFN1_PENRW</name>
<dbReference type="AlphaFoldDB" id="B6HFN1"/>
<dbReference type="BioCyc" id="PCHR:PC20G10320-MONOMER"/>
<evidence type="ECO:0000256" key="1">
    <source>
        <dbReference type="SAM" id="MobiDB-lite"/>
    </source>
</evidence>
<evidence type="ECO:0000313" key="3">
    <source>
        <dbReference type="Proteomes" id="UP000000724"/>
    </source>
</evidence>
<reference evidence="2 3" key="1">
    <citation type="journal article" date="2008" name="Nat. Biotechnol.">
        <title>Genome sequencing and analysis of the filamentous fungus Penicillium chrysogenum.</title>
        <authorList>
            <person name="van den Berg M.A."/>
            <person name="Albang R."/>
            <person name="Albermann K."/>
            <person name="Badger J.H."/>
            <person name="Daran J.-M."/>
            <person name="Driessen A.J.M."/>
            <person name="Garcia-Estrada C."/>
            <person name="Fedorova N.D."/>
            <person name="Harris D.M."/>
            <person name="Heijne W.H.M."/>
            <person name="Joardar V.S."/>
            <person name="Kiel J.A.K.W."/>
            <person name="Kovalchuk A."/>
            <person name="Martin J.F."/>
            <person name="Nierman W.C."/>
            <person name="Nijland J.G."/>
            <person name="Pronk J.T."/>
            <person name="Roubos J.A."/>
            <person name="van der Klei I.J."/>
            <person name="van Peij N.N.M.E."/>
            <person name="Veenhuis M."/>
            <person name="von Doehren H."/>
            <person name="Wagner C."/>
            <person name="Wortman J.R."/>
            <person name="Bovenberg R.A.L."/>
        </authorList>
    </citation>
    <scope>NUCLEOTIDE SEQUENCE [LARGE SCALE GENOMIC DNA]</scope>
    <source>
        <strain evidence="3">ATCC 28089 / DSM 1075 / NRRL 1951 / Wisconsin 54-1255</strain>
    </source>
</reference>
<dbReference type="VEuPathDB" id="FungiDB:PCH_Pc20g10320"/>
<dbReference type="Proteomes" id="UP000000724">
    <property type="component" value="Contig Pc00c20"/>
</dbReference>